<dbReference type="RefSeq" id="WP_160357955.1">
    <property type="nucleotide sequence ID" value="NZ_WSRQ01000003.1"/>
</dbReference>
<name>A0A964RJA9_9CLOT</name>
<dbReference type="Proteomes" id="UP000656077">
    <property type="component" value="Unassembled WGS sequence"/>
</dbReference>
<feature type="region of interest" description="Disordered" evidence="1">
    <location>
        <begin position="118"/>
        <end position="168"/>
    </location>
</feature>
<feature type="compositionally biased region" description="Low complexity" evidence="1">
    <location>
        <begin position="150"/>
        <end position="168"/>
    </location>
</feature>
<protein>
    <submittedName>
        <fullName evidence="3">Phage replisome organizer</fullName>
    </submittedName>
</protein>
<dbReference type="NCBIfam" id="TIGR01714">
    <property type="entry name" value="phage_rep_org_N"/>
    <property type="match status" value="1"/>
</dbReference>
<reference evidence="3" key="1">
    <citation type="submission" date="2019-12" db="EMBL/GenBank/DDBJ databases">
        <title>Microbes associate with the intestines of laboratory mice.</title>
        <authorList>
            <person name="Navarre W."/>
            <person name="Wong E."/>
        </authorList>
    </citation>
    <scope>NUCLEOTIDE SEQUENCE</scope>
    <source>
        <strain evidence="3">NM79_F5</strain>
    </source>
</reference>
<evidence type="ECO:0000256" key="1">
    <source>
        <dbReference type="SAM" id="MobiDB-lite"/>
    </source>
</evidence>
<accession>A0A964RJA9</accession>
<sequence length="256" mass="29884">MRERKIVKFRVDMYDDTKSKIIDMKPERDLIHYVWTRFVVLAGKVNLEGDLYLSKNIPYTIETLAIEFNRGTYQVKLALDVLMELEMIELTNNNVYRVKNFAKHQNIKVKEKIKSNDNEEDIKNEEVPIKENFENEIYDDKDDESKNKTNQNEVENVGGNNGSNLESNPIEIKKVDNSMSTDKINHNSQDNIPIFLEGKRKKNTNKNKKKDLHLDDSIDLSIDSINEEMEDNPMVWFSDGEKPLGEGENVIGYWSF</sequence>
<dbReference type="EMBL" id="WSRQ01000003">
    <property type="protein sequence ID" value="MVX62581.1"/>
    <property type="molecule type" value="Genomic_DNA"/>
</dbReference>
<dbReference type="InterPro" id="IPR010056">
    <property type="entry name" value="Phage_rep_org__N"/>
</dbReference>
<evidence type="ECO:0000259" key="2">
    <source>
        <dbReference type="Pfam" id="PF09681"/>
    </source>
</evidence>
<gene>
    <name evidence="3" type="ORF">GKZ28_02540</name>
</gene>
<feature type="domain" description="Phage replisome organiser N-terminal" evidence="2">
    <location>
        <begin position="7"/>
        <end position="121"/>
    </location>
</feature>
<proteinExistence type="predicted"/>
<organism evidence="3 4">
    <name type="scientific">Clostridium chromiireducens</name>
    <dbReference type="NCBI Taxonomy" id="225345"/>
    <lineage>
        <taxon>Bacteria</taxon>
        <taxon>Bacillati</taxon>
        <taxon>Bacillota</taxon>
        <taxon>Clostridia</taxon>
        <taxon>Eubacteriales</taxon>
        <taxon>Clostridiaceae</taxon>
        <taxon>Clostridium</taxon>
    </lineage>
</organism>
<evidence type="ECO:0000313" key="4">
    <source>
        <dbReference type="Proteomes" id="UP000656077"/>
    </source>
</evidence>
<dbReference type="Pfam" id="PF09681">
    <property type="entry name" value="Phage_rep_org_N"/>
    <property type="match status" value="1"/>
</dbReference>
<dbReference type="AlphaFoldDB" id="A0A964RJA9"/>
<feature type="compositionally biased region" description="Basic and acidic residues" evidence="1">
    <location>
        <begin position="124"/>
        <end position="133"/>
    </location>
</feature>
<comment type="caution">
    <text evidence="3">The sequence shown here is derived from an EMBL/GenBank/DDBJ whole genome shotgun (WGS) entry which is preliminary data.</text>
</comment>
<evidence type="ECO:0000313" key="3">
    <source>
        <dbReference type="EMBL" id="MVX62581.1"/>
    </source>
</evidence>